<comment type="function">
    <text evidence="6">May nick specific sequences that contain T:G mispairs resulting from m5C-deamination.</text>
</comment>
<proteinExistence type="inferred from homology"/>
<dbReference type="CDD" id="cd00221">
    <property type="entry name" value="Vsr"/>
    <property type="match status" value="1"/>
</dbReference>
<evidence type="ECO:0000256" key="6">
    <source>
        <dbReference type="PIRNR" id="PIRNR018267"/>
    </source>
</evidence>
<evidence type="ECO:0000256" key="5">
    <source>
        <dbReference type="ARBA" id="ARBA00023204"/>
    </source>
</evidence>
<keyword evidence="1 6" id="KW-0540">Nuclease</keyword>
<sequence length="147" mass="17077">MADVHSPSVRSYNMSRIRSKDTKPELLVRQYLHRHGFRYRLHTATLPGKPDLVFPKLCTVVFVHGCFWHCHEGCRYFVVPKTRTDFWMNKIGRNVANDLRQQSELVALGWRVITVWECELKPLTREATLVALVNELTSPPEAAQFVN</sequence>
<dbReference type="NCBIfam" id="TIGR00632">
    <property type="entry name" value="vsr"/>
    <property type="match status" value="1"/>
</dbReference>
<dbReference type="REBASE" id="252666">
    <property type="entry name" value="V.Hni11535ORF4455P"/>
</dbReference>
<dbReference type="AlphaFoldDB" id="A0A2Z3GUE9"/>
<dbReference type="EC" id="3.1.-.-" evidence="6"/>
<dbReference type="KEGG" id="hnv:DDQ68_04460"/>
<evidence type="ECO:0000256" key="1">
    <source>
        <dbReference type="ARBA" id="ARBA00022722"/>
    </source>
</evidence>
<dbReference type="Pfam" id="PF03852">
    <property type="entry name" value="Vsr"/>
    <property type="match status" value="1"/>
</dbReference>
<dbReference type="InterPro" id="IPR004603">
    <property type="entry name" value="DNA_mismatch_endonuc_vsr"/>
</dbReference>
<evidence type="ECO:0000313" key="7">
    <source>
        <dbReference type="EMBL" id="AWM35297.1"/>
    </source>
</evidence>
<dbReference type="Proteomes" id="UP000245999">
    <property type="component" value="Chromosome"/>
</dbReference>
<evidence type="ECO:0000256" key="3">
    <source>
        <dbReference type="ARBA" id="ARBA00022763"/>
    </source>
</evidence>
<dbReference type="SUPFAM" id="SSF52980">
    <property type="entry name" value="Restriction endonuclease-like"/>
    <property type="match status" value="1"/>
</dbReference>
<accession>A0A2Z3GUE9</accession>
<keyword evidence="5 6" id="KW-0234">DNA repair</keyword>
<dbReference type="EMBL" id="CP029145">
    <property type="protein sequence ID" value="AWM35297.1"/>
    <property type="molecule type" value="Genomic_DNA"/>
</dbReference>
<keyword evidence="4 6" id="KW-0378">Hydrolase</keyword>
<keyword evidence="8" id="KW-1185">Reference proteome</keyword>
<name>A0A2Z3GUE9_9BACT</name>
<gene>
    <name evidence="7" type="ORF">DDQ68_04460</name>
</gene>
<comment type="similarity">
    <text evidence="6">Belongs to the vsr family.</text>
</comment>
<organism evidence="7 8">
    <name type="scientific">Hymenobacter nivis</name>
    <dbReference type="NCBI Taxonomy" id="1850093"/>
    <lineage>
        <taxon>Bacteria</taxon>
        <taxon>Pseudomonadati</taxon>
        <taxon>Bacteroidota</taxon>
        <taxon>Cytophagia</taxon>
        <taxon>Cytophagales</taxon>
        <taxon>Hymenobacteraceae</taxon>
        <taxon>Hymenobacter</taxon>
    </lineage>
</organism>
<evidence type="ECO:0000256" key="4">
    <source>
        <dbReference type="ARBA" id="ARBA00022801"/>
    </source>
</evidence>
<protein>
    <recommendedName>
        <fullName evidence="6">Very short patch repair endonuclease</fullName>
        <ecNumber evidence="6">3.1.-.-</ecNumber>
    </recommendedName>
</protein>
<dbReference type="GO" id="GO:0004519">
    <property type="term" value="F:endonuclease activity"/>
    <property type="evidence" value="ECO:0007669"/>
    <property type="project" value="UniProtKB-KW"/>
</dbReference>
<dbReference type="InterPro" id="IPR011335">
    <property type="entry name" value="Restrct_endonuc-II-like"/>
</dbReference>
<keyword evidence="3 6" id="KW-0227">DNA damage</keyword>
<dbReference type="OrthoDB" id="9801520at2"/>
<evidence type="ECO:0000313" key="8">
    <source>
        <dbReference type="Proteomes" id="UP000245999"/>
    </source>
</evidence>
<reference evidence="8" key="1">
    <citation type="submission" date="2018-04" db="EMBL/GenBank/DDBJ databases">
        <title>Complete genome of Antarctic heterotrophic bacterium Hymenobacter nivis.</title>
        <authorList>
            <person name="Terashima M."/>
        </authorList>
    </citation>
    <scope>NUCLEOTIDE SEQUENCE [LARGE SCALE GENOMIC DNA]</scope>
    <source>
        <strain evidence="8">NBRC 111535</strain>
    </source>
</reference>
<evidence type="ECO:0000256" key="2">
    <source>
        <dbReference type="ARBA" id="ARBA00022759"/>
    </source>
</evidence>
<dbReference type="PIRSF" id="PIRSF018267">
    <property type="entry name" value="VSR_endonuc"/>
    <property type="match status" value="1"/>
</dbReference>
<dbReference type="GO" id="GO:0006298">
    <property type="term" value="P:mismatch repair"/>
    <property type="evidence" value="ECO:0007669"/>
    <property type="project" value="UniProtKB-UniRule"/>
</dbReference>
<dbReference type="Gene3D" id="3.40.960.10">
    <property type="entry name" value="VSR Endonuclease"/>
    <property type="match status" value="1"/>
</dbReference>
<dbReference type="GO" id="GO:0016787">
    <property type="term" value="F:hydrolase activity"/>
    <property type="evidence" value="ECO:0007669"/>
    <property type="project" value="UniProtKB-KW"/>
</dbReference>
<keyword evidence="2 6" id="KW-0255">Endonuclease</keyword>